<evidence type="ECO:0000313" key="2">
    <source>
        <dbReference type="Proteomes" id="UP001530315"/>
    </source>
</evidence>
<protein>
    <recommendedName>
        <fullName evidence="3">Transposase IS200-like domain-containing protein</fullName>
    </recommendedName>
</protein>
<evidence type="ECO:0008006" key="3">
    <source>
        <dbReference type="Google" id="ProtNLM"/>
    </source>
</evidence>
<keyword evidence="2" id="KW-1185">Reference proteome</keyword>
<accession>A0ABD3N5T6</accession>
<name>A0ABD3N5T6_9STRA</name>
<dbReference type="AlphaFoldDB" id="A0ABD3N5T6"/>
<evidence type="ECO:0000313" key="1">
    <source>
        <dbReference type="EMBL" id="KAL3771415.1"/>
    </source>
</evidence>
<proteinExistence type="predicted"/>
<dbReference type="EMBL" id="JALLAZ020001603">
    <property type="protein sequence ID" value="KAL3771415.1"/>
    <property type="molecule type" value="Genomic_DNA"/>
</dbReference>
<gene>
    <name evidence="1" type="ORF">ACHAW5_010520</name>
</gene>
<organism evidence="1 2">
    <name type="scientific">Stephanodiscus triporus</name>
    <dbReference type="NCBI Taxonomy" id="2934178"/>
    <lineage>
        <taxon>Eukaryota</taxon>
        <taxon>Sar</taxon>
        <taxon>Stramenopiles</taxon>
        <taxon>Ochrophyta</taxon>
        <taxon>Bacillariophyta</taxon>
        <taxon>Coscinodiscophyceae</taxon>
        <taxon>Thalassiosirophycidae</taxon>
        <taxon>Stephanodiscales</taxon>
        <taxon>Stephanodiscaceae</taxon>
        <taxon>Stephanodiscus</taxon>
    </lineage>
</organism>
<comment type="caution">
    <text evidence="1">The sequence shown here is derived from an EMBL/GenBank/DDBJ whole genome shotgun (WGS) entry which is preliminary data.</text>
</comment>
<dbReference type="Proteomes" id="UP001530315">
    <property type="component" value="Unassembled WGS sequence"/>
</dbReference>
<sequence>MENHFHVLKESNTLVSFVRVPRGRFNSFCDKAYFWWGPWMGSRKLGPGVAKNYHKNKHKMDKISSLYDGMQTLRDYHRSFCPEEVLSSLMQLTRS</sequence>
<reference evidence="1 2" key="1">
    <citation type="submission" date="2024-10" db="EMBL/GenBank/DDBJ databases">
        <title>Updated reference genomes for cyclostephanoid diatoms.</title>
        <authorList>
            <person name="Roberts W.R."/>
            <person name="Alverson A.J."/>
        </authorList>
    </citation>
    <scope>NUCLEOTIDE SEQUENCE [LARGE SCALE GENOMIC DNA]</scope>
    <source>
        <strain evidence="1 2">AJA276-08</strain>
    </source>
</reference>